<dbReference type="RefSeq" id="WP_073306050.1">
    <property type="nucleotide sequence ID" value="NZ_FRAW01000041.1"/>
</dbReference>
<accession>A0A1M6YE23</accession>
<keyword evidence="2" id="KW-1185">Reference proteome</keyword>
<evidence type="ECO:0008006" key="3">
    <source>
        <dbReference type="Google" id="ProtNLM"/>
    </source>
</evidence>
<organism evidence="1 2">
    <name type="scientific">Fibrobacter intestinalis</name>
    <dbReference type="NCBI Taxonomy" id="28122"/>
    <lineage>
        <taxon>Bacteria</taxon>
        <taxon>Pseudomonadati</taxon>
        <taxon>Fibrobacterota</taxon>
        <taxon>Fibrobacteria</taxon>
        <taxon>Fibrobacterales</taxon>
        <taxon>Fibrobacteraceae</taxon>
        <taxon>Fibrobacter</taxon>
    </lineage>
</organism>
<protein>
    <recommendedName>
        <fullName evidence="3">DUF3791 domain-containing protein</fullName>
    </recommendedName>
</protein>
<dbReference type="Proteomes" id="UP000184275">
    <property type="component" value="Unassembled WGS sequence"/>
</dbReference>
<evidence type="ECO:0000313" key="2">
    <source>
        <dbReference type="Proteomes" id="UP000184275"/>
    </source>
</evidence>
<dbReference type="AlphaFoldDB" id="A0A1M6YE23"/>
<dbReference type="InterPro" id="IPR024269">
    <property type="entry name" value="DUF3791"/>
</dbReference>
<sequence length="71" mass="8287">MVQDSFEFVVYMIHACANKWNQLPSAVYKKLRDSGCIQKFLVPNYEIMHTQGTDFVVSDIEEYLKVRKVAI</sequence>
<proteinExistence type="predicted"/>
<name>A0A1M6YE23_9BACT</name>
<gene>
    <name evidence="1" type="ORF">SAMN05720469_1417</name>
</gene>
<dbReference type="Pfam" id="PF12668">
    <property type="entry name" value="DUF3791"/>
    <property type="match status" value="1"/>
</dbReference>
<dbReference type="EMBL" id="FRAW01000041">
    <property type="protein sequence ID" value="SHL16541.1"/>
    <property type="molecule type" value="Genomic_DNA"/>
</dbReference>
<evidence type="ECO:0000313" key="1">
    <source>
        <dbReference type="EMBL" id="SHL16541.1"/>
    </source>
</evidence>
<reference evidence="2" key="1">
    <citation type="submission" date="2016-11" db="EMBL/GenBank/DDBJ databases">
        <authorList>
            <person name="Varghese N."/>
            <person name="Submissions S."/>
        </authorList>
    </citation>
    <scope>NUCLEOTIDE SEQUENCE [LARGE SCALE GENOMIC DNA]</scope>
    <source>
        <strain evidence="2">UWOS</strain>
    </source>
</reference>